<evidence type="ECO:0000256" key="3">
    <source>
        <dbReference type="ARBA" id="ARBA00023015"/>
    </source>
</evidence>
<evidence type="ECO:0000256" key="1">
    <source>
        <dbReference type="ARBA" id="ARBA00004123"/>
    </source>
</evidence>
<feature type="region of interest" description="Disordered" evidence="6">
    <location>
        <begin position="651"/>
        <end position="674"/>
    </location>
</feature>
<dbReference type="PANTHER" id="PTHR10019">
    <property type="entry name" value="SNF5"/>
    <property type="match status" value="1"/>
</dbReference>
<feature type="region of interest" description="Disordered" evidence="6">
    <location>
        <begin position="702"/>
        <end position="721"/>
    </location>
</feature>
<evidence type="ECO:0000313" key="7">
    <source>
        <dbReference type="EMBL" id="WFD44267.1"/>
    </source>
</evidence>
<name>A0AAF0FBJ9_9BASI</name>
<protein>
    <submittedName>
        <fullName evidence="7">SWI/SNF chromatin-remodeling complex subunit</fullName>
    </submittedName>
</protein>
<feature type="compositionally biased region" description="Low complexity" evidence="6">
    <location>
        <begin position="113"/>
        <end position="133"/>
    </location>
</feature>
<accession>A0AAF0FBJ9</accession>
<organism evidence="7 8">
    <name type="scientific">Malassezia psittaci</name>
    <dbReference type="NCBI Taxonomy" id="1821823"/>
    <lineage>
        <taxon>Eukaryota</taxon>
        <taxon>Fungi</taxon>
        <taxon>Dikarya</taxon>
        <taxon>Basidiomycota</taxon>
        <taxon>Ustilaginomycotina</taxon>
        <taxon>Malasseziomycetes</taxon>
        <taxon>Malasseziales</taxon>
        <taxon>Malasseziaceae</taxon>
        <taxon>Malassezia</taxon>
    </lineage>
</organism>
<feature type="region of interest" description="Disordered" evidence="6">
    <location>
        <begin position="600"/>
        <end position="626"/>
    </location>
</feature>
<dbReference type="Proteomes" id="UP001214628">
    <property type="component" value="Chromosome 4"/>
</dbReference>
<evidence type="ECO:0000313" key="8">
    <source>
        <dbReference type="Proteomes" id="UP001214628"/>
    </source>
</evidence>
<feature type="region of interest" description="Disordered" evidence="6">
    <location>
        <begin position="1"/>
        <end position="172"/>
    </location>
</feature>
<evidence type="ECO:0000256" key="4">
    <source>
        <dbReference type="ARBA" id="ARBA00023163"/>
    </source>
</evidence>
<comment type="similarity">
    <text evidence="2">Belongs to the SNF5 family.</text>
</comment>
<feature type="compositionally biased region" description="Polar residues" evidence="6">
    <location>
        <begin position="51"/>
        <end position="74"/>
    </location>
</feature>
<feature type="region of interest" description="Disordered" evidence="6">
    <location>
        <begin position="726"/>
        <end position="762"/>
    </location>
</feature>
<reference evidence="7" key="1">
    <citation type="submission" date="2023-02" db="EMBL/GenBank/DDBJ databases">
        <title>Mating type loci evolution in Malassezia.</title>
        <authorList>
            <person name="Coelho M.A."/>
        </authorList>
    </citation>
    <scope>NUCLEOTIDE SEQUENCE</scope>
    <source>
        <strain evidence="7">CBS 14136</strain>
    </source>
</reference>
<evidence type="ECO:0000256" key="2">
    <source>
        <dbReference type="ARBA" id="ARBA00010239"/>
    </source>
</evidence>
<sequence length="1323" mass="144108">MYGGAPASDVGGASGNRPDGDTRDHSQTPGGLQQGPGDKLLGSQGVHTPWPQVNASQQRDTGTPSSTQASTSQIGWPPGSHPSTPIMQAPYSYQGSSNAAPFADKFGPTTNFPSNASTQSMSSSLSNSPHQSTPGASVIRPPATGPRRGRPPRNPRPPQPTQSATVPNVAPHEMRGIPHGPGANPYMRRPPMNPMHFSPALNAQQQKALMARAVQMSKAHNQPSYTPLHALLQMGFMYVRNSQLPNMPPHAAQGGTILRADEAAALGLLNSPLNTAPGSAPHPQLPNAPTSGPNVPWQPASISTYARPMPPNTQRQGVNSALATVPPSNMMIGTSKPDGLQNNTDGVSSLGQASVSNAPTSNFSSSFAPSNRTDVPFVHGGAPPGSSSVGMPVTLQNTRLSKIGTDSKPSWEPLSVSQTKELEQIMRKDAKFNSIWQKQQEYMSEEHVACVAPLLHPLRPNIVPRPVAWWEKTMQEPAAPMRNSNYEPFRLILPAQRQRSLEQSGRRSRGSVPLSGTDVEKAINAPETLVPIRLELDHEPFKLRDTFLWNAAEETSSLEAFAVAICEDMGLPTSVFVPLIRTSVQTQVHEYATAMALRPEPSPIATETEPFTTTKSGRGSLSEDSSEKWGKLRNRILYEVTEDSAARIDELSATTSADPGLDQTKGSVDHKDPQNTVTLSERVSANPYDVSQAVPASILETTKSDSTLSTEGAKPLANDSVDDLVSEPLQSSSNDQKSTNIDRGNDVSESTPKETQVLPTNEIEMNSAVLGESLHSPARADGQEAGSGASEGPMIDTPLVQSTTKLESDPVAVTSSSIETSGELRVLIKLDILVGAQNLVDQFEWDLLNHDEVVVDRFAEKFAADLGLSGEFMTAIAHSIHEQVSTHLRLLYLLGYPYNQLRSMDEEVRTAFLAELNAHHWIRARHDVDAYTPKLLQLTASDALLQEREHERDMRRKRRQTKGRRGVNLAEREPQRTIRSAPVYGLQGGVPESNTNTTYYPTRRAAAAAASANLTTSVEDSQEESAIPAAKRVRTDRLEMQFRYPGGLGHHSAPTHPRFRSSALTQIPLDVLGRRTGEATPSQPDPAMNARGRPPKERASVMDVTTSRGVRPEDLERQHPNMHEGVWHCGNCGVPGYLAPGRRKGPAGEKTLCGPCGKYYHRHRRMDNVRYTRDPAYHSKRLKQSPHPTLLDNEEMILSDRDDLPAEAMDNVQDLDQYELDRTLDDSGTDEGHDSSLTGPPTWLVSAADALRAKYPNDTFQTQLRPHTAEMPAQVGNEWRIRCADCPGKVYKPGPGESLINFEIHLKNRSHRAAVSRRIGHFQ</sequence>
<feature type="compositionally biased region" description="Basic residues" evidence="6">
    <location>
        <begin position="955"/>
        <end position="965"/>
    </location>
</feature>
<feature type="region of interest" description="Disordered" evidence="6">
    <location>
        <begin position="272"/>
        <end position="293"/>
    </location>
</feature>
<feature type="compositionally biased region" description="Polar residues" evidence="6">
    <location>
        <begin position="81"/>
        <end position="99"/>
    </location>
</feature>
<proteinExistence type="inferred from homology"/>
<keyword evidence="5" id="KW-0539">Nucleus</keyword>
<dbReference type="GO" id="GO:0000228">
    <property type="term" value="C:nuclear chromosome"/>
    <property type="evidence" value="ECO:0007669"/>
    <property type="project" value="InterPro"/>
</dbReference>
<feature type="region of interest" description="Disordered" evidence="6">
    <location>
        <begin position="1075"/>
        <end position="1106"/>
    </location>
</feature>
<evidence type="ECO:0000256" key="6">
    <source>
        <dbReference type="SAM" id="MobiDB-lite"/>
    </source>
</evidence>
<dbReference type="InterPro" id="IPR006939">
    <property type="entry name" value="SNF5"/>
</dbReference>
<feature type="compositionally biased region" description="Polar residues" evidence="6">
    <location>
        <begin position="728"/>
        <end position="759"/>
    </location>
</feature>
<comment type="subcellular location">
    <subcellularLocation>
        <location evidence="1">Nucleus</location>
    </subcellularLocation>
</comment>
<dbReference type="GO" id="GO:0006338">
    <property type="term" value="P:chromatin remodeling"/>
    <property type="evidence" value="ECO:0007669"/>
    <property type="project" value="InterPro"/>
</dbReference>
<dbReference type="EMBL" id="CP118378">
    <property type="protein sequence ID" value="WFD44267.1"/>
    <property type="molecule type" value="Genomic_DNA"/>
</dbReference>
<keyword evidence="4" id="KW-0804">Transcription</keyword>
<keyword evidence="8" id="KW-1185">Reference proteome</keyword>
<keyword evidence="3" id="KW-0805">Transcription regulation</keyword>
<evidence type="ECO:0000256" key="5">
    <source>
        <dbReference type="ARBA" id="ARBA00023242"/>
    </source>
</evidence>
<gene>
    <name evidence="7" type="primary">SNF5</name>
    <name evidence="7" type="ORF">MPSI1_002933</name>
</gene>
<feature type="region of interest" description="Disordered" evidence="6">
    <location>
        <begin position="949"/>
        <end position="971"/>
    </location>
</feature>
<dbReference type="Pfam" id="PF04855">
    <property type="entry name" value="SNF5"/>
    <property type="match status" value="1"/>
</dbReference>
<feature type="compositionally biased region" description="Polar residues" evidence="6">
    <location>
        <begin position="609"/>
        <end position="623"/>
    </location>
</feature>